<evidence type="ECO:0000256" key="1">
    <source>
        <dbReference type="SAM" id="Phobius"/>
    </source>
</evidence>
<protein>
    <submittedName>
        <fullName evidence="2">Uncharacterized protein</fullName>
    </submittedName>
</protein>
<name>A0A1H2E876_9GAMM</name>
<accession>A0A1H2E876</accession>
<evidence type="ECO:0000313" key="3">
    <source>
        <dbReference type="Proteomes" id="UP000243924"/>
    </source>
</evidence>
<evidence type="ECO:0000313" key="2">
    <source>
        <dbReference type="EMBL" id="SDT91386.1"/>
    </source>
</evidence>
<dbReference type="Proteomes" id="UP000243924">
    <property type="component" value="Chromosome I"/>
</dbReference>
<keyword evidence="3" id="KW-1185">Reference proteome</keyword>
<dbReference type="OrthoDB" id="9962904at2"/>
<gene>
    <name evidence="2" type="ORF">SAMN05216210_0448</name>
</gene>
<proteinExistence type="predicted"/>
<reference evidence="3" key="1">
    <citation type="submission" date="2016-10" db="EMBL/GenBank/DDBJ databases">
        <authorList>
            <person name="Varghese N."/>
            <person name="Submissions S."/>
        </authorList>
    </citation>
    <scope>NUCLEOTIDE SEQUENCE [LARGE SCALE GENOMIC DNA]</scope>
    <source>
        <strain evidence="3">CECT 8338</strain>
    </source>
</reference>
<dbReference type="EMBL" id="LT629787">
    <property type="protein sequence ID" value="SDT91386.1"/>
    <property type="molecule type" value="Genomic_DNA"/>
</dbReference>
<keyword evidence="1" id="KW-0472">Membrane</keyword>
<feature type="transmembrane region" description="Helical" evidence="1">
    <location>
        <begin position="7"/>
        <end position="27"/>
    </location>
</feature>
<dbReference type="AlphaFoldDB" id="A0A1H2E876"/>
<keyword evidence="1" id="KW-0812">Transmembrane</keyword>
<feature type="transmembrane region" description="Helical" evidence="1">
    <location>
        <begin position="68"/>
        <end position="88"/>
    </location>
</feature>
<feature type="transmembrane region" description="Helical" evidence="1">
    <location>
        <begin position="39"/>
        <end position="59"/>
    </location>
</feature>
<organism evidence="2 3">
    <name type="scientific">Halopseudomonas salegens</name>
    <dbReference type="NCBI Taxonomy" id="1434072"/>
    <lineage>
        <taxon>Bacteria</taxon>
        <taxon>Pseudomonadati</taxon>
        <taxon>Pseudomonadota</taxon>
        <taxon>Gammaproteobacteria</taxon>
        <taxon>Pseudomonadales</taxon>
        <taxon>Pseudomonadaceae</taxon>
        <taxon>Halopseudomonas</taxon>
    </lineage>
</organism>
<sequence>MSKAARLFFNGLGILGVLLLGLFLFLNTFATAGNPLHEYRLKLVLAFLLVILLHGCYLVSDAASRKKYVWVALLVIAPVPVYWVYYIYHSVLVAQVRLARRNR</sequence>
<dbReference type="STRING" id="1434072.SAMN05216210_0448"/>
<keyword evidence="1" id="KW-1133">Transmembrane helix</keyword>
<dbReference type="RefSeq" id="WP_092383709.1">
    <property type="nucleotide sequence ID" value="NZ_LT629787.1"/>
</dbReference>